<evidence type="ECO:0000259" key="1">
    <source>
        <dbReference type="SMART" id="SM00731"/>
    </source>
</evidence>
<dbReference type="EMBL" id="JANQDX010000007">
    <property type="protein sequence ID" value="KAL0921570.1"/>
    <property type="molecule type" value="Genomic_DNA"/>
</dbReference>
<protein>
    <recommendedName>
        <fullName evidence="1">SprT-like domain-containing protein</fullName>
    </recommendedName>
</protein>
<dbReference type="PANTHER" id="PTHR21220">
    <property type="entry name" value="DNA-DEPENDENT METALLOPROTEASE SPRTN"/>
    <property type="match status" value="1"/>
</dbReference>
<name>A0ABD0V956_DENTH</name>
<dbReference type="SMART" id="SM00731">
    <property type="entry name" value="SprT"/>
    <property type="match status" value="1"/>
</dbReference>
<reference evidence="2 3" key="1">
    <citation type="journal article" date="2024" name="Plant Biotechnol. J.">
        <title>Dendrobium thyrsiflorum genome and its molecular insights into genes involved in important horticultural traits.</title>
        <authorList>
            <person name="Chen B."/>
            <person name="Wang J.Y."/>
            <person name="Zheng P.J."/>
            <person name="Li K.L."/>
            <person name="Liang Y.M."/>
            <person name="Chen X.F."/>
            <person name="Zhang C."/>
            <person name="Zhao X."/>
            <person name="He X."/>
            <person name="Zhang G.Q."/>
            <person name="Liu Z.J."/>
            <person name="Xu Q."/>
        </authorList>
    </citation>
    <scope>NUCLEOTIDE SEQUENCE [LARGE SCALE GENOMIC DNA]</scope>
    <source>
        <strain evidence="2">GZMU011</strain>
    </source>
</reference>
<dbReference type="Pfam" id="PF10263">
    <property type="entry name" value="SprT-like"/>
    <property type="match status" value="1"/>
</dbReference>
<feature type="domain" description="SprT-like" evidence="1">
    <location>
        <begin position="20"/>
        <end position="176"/>
    </location>
</feature>
<dbReference type="GO" id="GO:0006950">
    <property type="term" value="P:response to stress"/>
    <property type="evidence" value="ECO:0007669"/>
    <property type="project" value="UniProtKB-ARBA"/>
</dbReference>
<gene>
    <name evidence="2" type="ORF">M5K25_008655</name>
</gene>
<proteinExistence type="predicted"/>
<comment type="caution">
    <text evidence="2">The sequence shown here is derived from an EMBL/GenBank/DDBJ whole genome shotgun (WGS) entry which is preliminary data.</text>
</comment>
<evidence type="ECO:0000313" key="3">
    <source>
        <dbReference type="Proteomes" id="UP001552299"/>
    </source>
</evidence>
<organism evidence="2 3">
    <name type="scientific">Dendrobium thyrsiflorum</name>
    <name type="common">Pinecone-like raceme dendrobium</name>
    <name type="synonym">Orchid</name>
    <dbReference type="NCBI Taxonomy" id="117978"/>
    <lineage>
        <taxon>Eukaryota</taxon>
        <taxon>Viridiplantae</taxon>
        <taxon>Streptophyta</taxon>
        <taxon>Embryophyta</taxon>
        <taxon>Tracheophyta</taxon>
        <taxon>Spermatophyta</taxon>
        <taxon>Magnoliopsida</taxon>
        <taxon>Liliopsida</taxon>
        <taxon>Asparagales</taxon>
        <taxon>Orchidaceae</taxon>
        <taxon>Epidendroideae</taxon>
        <taxon>Malaxideae</taxon>
        <taxon>Dendrobiinae</taxon>
        <taxon>Dendrobium</taxon>
    </lineage>
</organism>
<dbReference type="PANTHER" id="PTHR21220:SF0">
    <property type="entry name" value="DNA-DEPENDENT METALLOPROTEASE SPRTN"/>
    <property type="match status" value="1"/>
</dbReference>
<keyword evidence="3" id="KW-1185">Reference proteome</keyword>
<sequence length="355" mass="40944">MRKKRLKVSSEKPEMAETLPDIQKLFRHYNALYFDDALGACIVTWAPRMRRSIGICRYIEAGHCEIHMSKSLLKLRSSSDLKNSLLHEMVHAFVWIKQNNKSRRHDNYFWAIANEINSSRKDDDQRPCSGYNISDQHMFPDEAETSTVHHWMCKSCGHVIKRDSDRGSCSPSDCFKKTGHEGDCGNLSCEWHRHKKLCSGLHNKAGNSGFRGKQRTVEGVQENGGKLTDISHVTKQTKRIQPAEEHKPISITQKKSTNFCSSVSVKAKCSENLQKYQITCKLKKYNEDSIEKNKSSKRKREVSLIIPWLGVCTDEESEEDTEPLINKRSVRRMKMKESEERARQIALTHEVIYLD</sequence>
<dbReference type="AlphaFoldDB" id="A0ABD0V956"/>
<dbReference type="Proteomes" id="UP001552299">
    <property type="component" value="Unassembled WGS sequence"/>
</dbReference>
<dbReference type="InterPro" id="IPR006640">
    <property type="entry name" value="SprT-like_domain"/>
</dbReference>
<evidence type="ECO:0000313" key="2">
    <source>
        <dbReference type="EMBL" id="KAL0921570.1"/>
    </source>
</evidence>
<accession>A0ABD0V956</accession>
<dbReference type="InterPro" id="IPR044245">
    <property type="entry name" value="Spartan"/>
</dbReference>